<comment type="caution">
    <text evidence="2">The sequence shown here is derived from an EMBL/GenBank/DDBJ whole genome shotgun (WGS) entry which is preliminary data.</text>
</comment>
<feature type="transmembrane region" description="Helical" evidence="1">
    <location>
        <begin position="45"/>
        <end position="65"/>
    </location>
</feature>
<feature type="transmembrane region" description="Helical" evidence="1">
    <location>
        <begin position="392"/>
        <end position="411"/>
    </location>
</feature>
<feature type="transmembrane region" description="Helical" evidence="1">
    <location>
        <begin position="362"/>
        <end position="380"/>
    </location>
</feature>
<evidence type="ECO:0000313" key="3">
    <source>
        <dbReference type="Proteomes" id="UP001385892"/>
    </source>
</evidence>
<evidence type="ECO:0000256" key="1">
    <source>
        <dbReference type="SAM" id="Phobius"/>
    </source>
</evidence>
<evidence type="ECO:0000313" key="2">
    <source>
        <dbReference type="EMBL" id="MEJ8848965.1"/>
    </source>
</evidence>
<name>A0ABU8WN51_9BURK</name>
<sequence>MNALAARMPLSMARPALSRTGRLFIGVLLIVVFEGAVRKWGTSAATLPMILLRDAMALYLIFHAWKSGHLRTYKNQTAVLVAWTCCVIAWGLLQVILNDSNPVVFLIGLRFWLLYVWFGFAAAASMTETDFRAAMLTSTVLLILLAPLVVLQYASPPGARINTEVDSVDDEVFIVIAGVVRTTATFSFTAGFSTFLSLVIPVALAVVAARKRRLSHVFLAVAAFTALVTESIVSGARSAVIFSGAMVAIYLLGRLVFSKAADKARALLTLLLVLGAIAILAIIFQTAIENTQQRFGEAAETENFWARLLVVFAGEPVVYDQLSFLGVGFGQLSNLAGYVRSGVAGFTLAEAEAGRVLLEGGAVGGLYTAMKLIVMGLGLYRSLVIAIRRAIIYPLLLWVSLAIALLTWSAIGQLSANALLGFALAFALAALRYPTLEIFPSRAASSRRIR</sequence>
<feature type="transmembrane region" description="Helical" evidence="1">
    <location>
        <begin position="77"/>
        <end position="97"/>
    </location>
</feature>
<feature type="transmembrane region" description="Helical" evidence="1">
    <location>
        <begin position="239"/>
        <end position="257"/>
    </location>
</feature>
<organism evidence="2 3">
    <name type="scientific">Variovorax rhizosphaerae</name>
    <dbReference type="NCBI Taxonomy" id="1836200"/>
    <lineage>
        <taxon>Bacteria</taxon>
        <taxon>Pseudomonadati</taxon>
        <taxon>Pseudomonadota</taxon>
        <taxon>Betaproteobacteria</taxon>
        <taxon>Burkholderiales</taxon>
        <taxon>Comamonadaceae</taxon>
        <taxon>Variovorax</taxon>
    </lineage>
</organism>
<dbReference type="EMBL" id="JBBKZT010000009">
    <property type="protein sequence ID" value="MEJ8848965.1"/>
    <property type="molecule type" value="Genomic_DNA"/>
</dbReference>
<feature type="transmembrane region" description="Helical" evidence="1">
    <location>
        <begin position="214"/>
        <end position="233"/>
    </location>
</feature>
<feature type="transmembrane region" description="Helical" evidence="1">
    <location>
        <begin position="266"/>
        <end position="288"/>
    </location>
</feature>
<evidence type="ECO:0008006" key="4">
    <source>
        <dbReference type="Google" id="ProtNLM"/>
    </source>
</evidence>
<keyword evidence="3" id="KW-1185">Reference proteome</keyword>
<proteinExistence type="predicted"/>
<reference evidence="2 3" key="1">
    <citation type="submission" date="2024-03" db="EMBL/GenBank/DDBJ databases">
        <title>Novel species of the genus Variovorax.</title>
        <authorList>
            <person name="Liu Q."/>
            <person name="Xin Y.-H."/>
        </authorList>
    </citation>
    <scope>NUCLEOTIDE SEQUENCE [LARGE SCALE GENOMIC DNA]</scope>
    <source>
        <strain evidence="2 3">KACC 18900</strain>
    </source>
</reference>
<keyword evidence="1" id="KW-0812">Transmembrane</keyword>
<feature type="transmembrane region" description="Helical" evidence="1">
    <location>
        <begin position="133"/>
        <end position="154"/>
    </location>
</feature>
<dbReference type="Proteomes" id="UP001385892">
    <property type="component" value="Unassembled WGS sequence"/>
</dbReference>
<feature type="transmembrane region" description="Helical" evidence="1">
    <location>
        <begin position="103"/>
        <end position="126"/>
    </location>
</feature>
<keyword evidence="1" id="KW-1133">Transmembrane helix</keyword>
<protein>
    <recommendedName>
        <fullName evidence="4">O-antigen ligase domain-containing protein</fullName>
    </recommendedName>
</protein>
<gene>
    <name evidence="2" type="ORF">WKW82_20075</name>
</gene>
<dbReference type="RefSeq" id="WP_340344098.1">
    <property type="nucleotide sequence ID" value="NZ_JBBKZT010000009.1"/>
</dbReference>
<keyword evidence="1" id="KW-0472">Membrane</keyword>
<feature type="transmembrane region" description="Helical" evidence="1">
    <location>
        <begin position="174"/>
        <end position="207"/>
    </location>
</feature>
<accession>A0ABU8WN51</accession>
<feature type="transmembrane region" description="Helical" evidence="1">
    <location>
        <begin position="417"/>
        <end position="439"/>
    </location>
</feature>